<evidence type="ECO:0000313" key="2">
    <source>
        <dbReference type="Proteomes" id="UP000024635"/>
    </source>
</evidence>
<evidence type="ECO:0000313" key="1">
    <source>
        <dbReference type="EMBL" id="EYC40327.1"/>
    </source>
</evidence>
<dbReference type="Proteomes" id="UP000024635">
    <property type="component" value="Unassembled WGS sequence"/>
</dbReference>
<organism evidence="1 2">
    <name type="scientific">Ancylostoma ceylanicum</name>
    <dbReference type="NCBI Taxonomy" id="53326"/>
    <lineage>
        <taxon>Eukaryota</taxon>
        <taxon>Metazoa</taxon>
        <taxon>Ecdysozoa</taxon>
        <taxon>Nematoda</taxon>
        <taxon>Chromadorea</taxon>
        <taxon>Rhabditida</taxon>
        <taxon>Rhabditina</taxon>
        <taxon>Rhabditomorpha</taxon>
        <taxon>Strongyloidea</taxon>
        <taxon>Ancylostomatidae</taxon>
        <taxon>Ancylostomatinae</taxon>
        <taxon>Ancylostoma</taxon>
    </lineage>
</organism>
<gene>
    <name evidence="1" type="primary">Acey_s0619.g729</name>
    <name evidence="1" type="ORF">Y032_0619g729</name>
</gene>
<dbReference type="EMBL" id="JARK01000219">
    <property type="protein sequence ID" value="EYC40327.1"/>
    <property type="molecule type" value="Genomic_DNA"/>
</dbReference>
<proteinExistence type="predicted"/>
<comment type="caution">
    <text evidence="1">The sequence shown here is derived from an EMBL/GenBank/DDBJ whole genome shotgun (WGS) entry which is preliminary data.</text>
</comment>
<accession>A0A016WM08</accession>
<sequence>MFLYVRGSTKKQCHIAITLQHGCRHYHDNGLKNKVAVEFGQQQSAGDLRLASYTAVFADDEAEVTSILDDISMTDAIKMVRRCYDFVIDVEKTKVITTDGASAIVVLDEISNISDH</sequence>
<keyword evidence="2" id="KW-1185">Reference proteome</keyword>
<protein>
    <submittedName>
        <fullName evidence="1">Uncharacterized protein</fullName>
    </submittedName>
</protein>
<reference evidence="2" key="1">
    <citation type="journal article" date="2015" name="Nat. Genet.">
        <title>The genome and transcriptome of the zoonotic hookworm Ancylostoma ceylanicum identify infection-specific gene families.</title>
        <authorList>
            <person name="Schwarz E.M."/>
            <person name="Hu Y."/>
            <person name="Antoshechkin I."/>
            <person name="Miller M.M."/>
            <person name="Sternberg P.W."/>
            <person name="Aroian R.V."/>
        </authorList>
    </citation>
    <scope>NUCLEOTIDE SEQUENCE</scope>
    <source>
        <strain evidence="2">HY135</strain>
    </source>
</reference>
<dbReference type="AlphaFoldDB" id="A0A016WM08"/>
<name>A0A016WM08_9BILA</name>